<dbReference type="AlphaFoldDB" id="A0A8H6G5E3"/>
<comment type="caution">
    <text evidence="2">The sequence shown here is derived from an EMBL/GenBank/DDBJ whole genome shotgun (WGS) entry which is preliminary data.</text>
</comment>
<dbReference type="EMBL" id="JACCJC010000003">
    <property type="protein sequence ID" value="KAF6240750.1"/>
    <property type="molecule type" value="Genomic_DNA"/>
</dbReference>
<organism evidence="2 3">
    <name type="scientific">Letharia columbiana</name>
    <dbReference type="NCBI Taxonomy" id="112416"/>
    <lineage>
        <taxon>Eukaryota</taxon>
        <taxon>Fungi</taxon>
        <taxon>Dikarya</taxon>
        <taxon>Ascomycota</taxon>
        <taxon>Pezizomycotina</taxon>
        <taxon>Lecanoromycetes</taxon>
        <taxon>OSLEUM clade</taxon>
        <taxon>Lecanoromycetidae</taxon>
        <taxon>Lecanorales</taxon>
        <taxon>Lecanorineae</taxon>
        <taxon>Parmeliaceae</taxon>
        <taxon>Letharia</taxon>
    </lineage>
</organism>
<feature type="compositionally biased region" description="Basic residues" evidence="1">
    <location>
        <begin position="52"/>
        <end position="62"/>
    </location>
</feature>
<accession>A0A8H6G5E3</accession>
<dbReference type="Proteomes" id="UP000578531">
    <property type="component" value="Unassembled WGS sequence"/>
</dbReference>
<dbReference type="RefSeq" id="XP_037170009.1">
    <property type="nucleotide sequence ID" value="XM_037303362.1"/>
</dbReference>
<protein>
    <submittedName>
        <fullName evidence="2">Uncharacterized protein</fullName>
    </submittedName>
</protein>
<gene>
    <name evidence="2" type="ORF">HO173_001423</name>
</gene>
<reference evidence="2 3" key="1">
    <citation type="journal article" date="2020" name="Genomics">
        <title>Complete, high-quality genomes from long-read metagenomic sequencing of two wolf lichen thalli reveals enigmatic genome architecture.</title>
        <authorList>
            <person name="McKenzie S.K."/>
            <person name="Walston R.F."/>
            <person name="Allen J.L."/>
        </authorList>
    </citation>
    <scope>NUCLEOTIDE SEQUENCE [LARGE SCALE GENOMIC DNA]</scope>
    <source>
        <strain evidence="2">WasteWater2</strain>
    </source>
</reference>
<sequence>MPAILQLGSMAKQPFADAATEFAQPSVQSPSVSNQQLPEAKPEETPTSNIKKLVRKLTKRVKPSKEKGASLPAETDSAEDKLVGFISRNPQLFVPAEEERKQASLQIPELVVRARTLSRSQRQLERLENPLILDAIPVEEADEQEKAKETMRQSRTARFRKRLEEYL</sequence>
<dbReference type="GeneID" id="59283097"/>
<name>A0A8H6G5E3_9LECA</name>
<evidence type="ECO:0000256" key="1">
    <source>
        <dbReference type="SAM" id="MobiDB-lite"/>
    </source>
</evidence>
<dbReference type="OrthoDB" id="5407689at2759"/>
<feature type="region of interest" description="Disordered" evidence="1">
    <location>
        <begin position="22"/>
        <end position="77"/>
    </location>
</feature>
<evidence type="ECO:0000313" key="2">
    <source>
        <dbReference type="EMBL" id="KAF6240750.1"/>
    </source>
</evidence>
<evidence type="ECO:0000313" key="3">
    <source>
        <dbReference type="Proteomes" id="UP000578531"/>
    </source>
</evidence>
<proteinExistence type="predicted"/>
<keyword evidence="3" id="KW-1185">Reference proteome</keyword>
<feature type="compositionally biased region" description="Low complexity" evidence="1">
    <location>
        <begin position="24"/>
        <end position="36"/>
    </location>
</feature>